<evidence type="ECO:0000259" key="12">
    <source>
        <dbReference type="PROSITE" id="PS51278"/>
    </source>
</evidence>
<dbReference type="STRING" id="36849.OXPF_40550"/>
<dbReference type="GO" id="GO:0005524">
    <property type="term" value="F:ATP binding"/>
    <property type="evidence" value="ECO:0007669"/>
    <property type="project" value="UniProtKB-KW"/>
</dbReference>
<dbReference type="InterPro" id="IPR001962">
    <property type="entry name" value="Asn_synthase"/>
</dbReference>
<keyword evidence="9" id="KW-0028">Amino-acid biosynthesis</keyword>
<dbReference type="GO" id="GO:0006529">
    <property type="term" value="P:asparagine biosynthetic process"/>
    <property type="evidence" value="ECO:0007669"/>
    <property type="project" value="UniProtKB-KW"/>
</dbReference>
<dbReference type="RefSeq" id="WP_054876999.1">
    <property type="nucleotide sequence ID" value="NZ_LKET01000068.1"/>
</dbReference>
<dbReference type="EMBL" id="LKET01000068">
    <property type="protein sequence ID" value="KPU42270.1"/>
    <property type="molecule type" value="Genomic_DNA"/>
</dbReference>
<dbReference type="InterPro" id="IPR017932">
    <property type="entry name" value="GATase_2_dom"/>
</dbReference>
<dbReference type="InterPro" id="IPR029055">
    <property type="entry name" value="Ntn_hydrolases_N"/>
</dbReference>
<evidence type="ECO:0000256" key="1">
    <source>
        <dbReference type="ARBA" id="ARBA00005187"/>
    </source>
</evidence>
<name>A0A0P8W3U9_9CLOT</name>
<dbReference type="Proteomes" id="UP000050326">
    <property type="component" value="Unassembled WGS sequence"/>
</dbReference>
<evidence type="ECO:0000256" key="10">
    <source>
        <dbReference type="PIRSR" id="PIRSR001589-2"/>
    </source>
</evidence>
<gene>
    <name evidence="13" type="primary">asnB</name>
    <name evidence="13" type="ORF">OXPF_40550</name>
</gene>
<feature type="active site" description="For GATase activity" evidence="9">
    <location>
        <position position="2"/>
    </location>
</feature>
<dbReference type="AlphaFoldDB" id="A0A0P8W3U9"/>
<dbReference type="PATRIC" id="fig|36849.3.peg.4286"/>
<dbReference type="CDD" id="cd00712">
    <property type="entry name" value="AsnB"/>
    <property type="match status" value="1"/>
</dbReference>
<keyword evidence="7 9" id="KW-0315">Glutamine amidotransferase</keyword>
<reference evidence="13 14" key="1">
    <citation type="submission" date="2015-09" db="EMBL/GenBank/DDBJ databases">
        <title>Genome sequence of Oxobacter pfennigii DSM 3222.</title>
        <authorList>
            <person name="Poehlein A."/>
            <person name="Bengelsdorf F.R."/>
            <person name="Schiel-Bengelsdorf B."/>
            <person name="Duerre P."/>
            <person name="Daniel R."/>
        </authorList>
    </citation>
    <scope>NUCLEOTIDE SEQUENCE [LARGE SCALE GENOMIC DNA]</scope>
    <source>
        <strain evidence="13 14">DSM 3222</strain>
    </source>
</reference>
<dbReference type="GO" id="GO:0004066">
    <property type="term" value="F:asparagine synthase (glutamine-hydrolyzing) activity"/>
    <property type="evidence" value="ECO:0007669"/>
    <property type="project" value="UniProtKB-EC"/>
</dbReference>
<dbReference type="InterPro" id="IPR051786">
    <property type="entry name" value="ASN_synthetase/amidase"/>
</dbReference>
<comment type="caution">
    <text evidence="13">The sequence shown here is derived from an EMBL/GenBank/DDBJ whole genome shotgun (WGS) entry which is preliminary data.</text>
</comment>
<dbReference type="Pfam" id="PF13537">
    <property type="entry name" value="GATase_7"/>
    <property type="match status" value="1"/>
</dbReference>
<evidence type="ECO:0000256" key="8">
    <source>
        <dbReference type="ARBA" id="ARBA00048741"/>
    </source>
</evidence>
<dbReference type="Gene3D" id="3.40.50.620">
    <property type="entry name" value="HUPs"/>
    <property type="match status" value="1"/>
</dbReference>
<dbReference type="InterPro" id="IPR033738">
    <property type="entry name" value="AsnB_N"/>
</dbReference>
<dbReference type="GO" id="GO:0005829">
    <property type="term" value="C:cytosol"/>
    <property type="evidence" value="ECO:0007669"/>
    <property type="project" value="TreeGrafter"/>
</dbReference>
<evidence type="ECO:0000256" key="5">
    <source>
        <dbReference type="ARBA" id="ARBA00022840"/>
    </source>
</evidence>
<evidence type="ECO:0000256" key="9">
    <source>
        <dbReference type="PIRSR" id="PIRSR001589-1"/>
    </source>
</evidence>
<comment type="pathway">
    <text evidence="1">Amino-acid biosynthesis; L-asparagine biosynthesis; L-asparagine from L-aspartate (L-Gln route): step 1/1.</text>
</comment>
<keyword evidence="5 10" id="KW-0067">ATP-binding</keyword>
<evidence type="ECO:0000256" key="2">
    <source>
        <dbReference type="ARBA" id="ARBA00005752"/>
    </source>
</evidence>
<organism evidence="13 14">
    <name type="scientific">Oxobacter pfennigii</name>
    <dbReference type="NCBI Taxonomy" id="36849"/>
    <lineage>
        <taxon>Bacteria</taxon>
        <taxon>Bacillati</taxon>
        <taxon>Bacillota</taxon>
        <taxon>Clostridia</taxon>
        <taxon>Eubacteriales</taxon>
        <taxon>Clostridiaceae</taxon>
        <taxon>Oxobacter</taxon>
    </lineage>
</organism>
<feature type="domain" description="Glutamine amidotransferase type-2" evidence="12">
    <location>
        <begin position="2"/>
        <end position="215"/>
    </location>
</feature>
<feature type="site" description="Important for beta-aspartyl-AMP intermediate formation" evidence="11">
    <location>
        <position position="364"/>
    </location>
</feature>
<comment type="catalytic activity">
    <reaction evidence="8">
        <text>L-aspartate + L-glutamine + ATP + H2O = L-asparagine + L-glutamate + AMP + diphosphate + H(+)</text>
        <dbReference type="Rhea" id="RHEA:12228"/>
        <dbReference type="ChEBI" id="CHEBI:15377"/>
        <dbReference type="ChEBI" id="CHEBI:15378"/>
        <dbReference type="ChEBI" id="CHEBI:29985"/>
        <dbReference type="ChEBI" id="CHEBI:29991"/>
        <dbReference type="ChEBI" id="CHEBI:30616"/>
        <dbReference type="ChEBI" id="CHEBI:33019"/>
        <dbReference type="ChEBI" id="CHEBI:58048"/>
        <dbReference type="ChEBI" id="CHEBI:58359"/>
        <dbReference type="ChEBI" id="CHEBI:456215"/>
        <dbReference type="EC" id="6.3.5.4"/>
    </reaction>
</comment>
<dbReference type="Gene3D" id="3.60.20.10">
    <property type="entry name" value="Glutamine Phosphoribosylpyrophosphate, subunit 1, domain 1"/>
    <property type="match status" value="1"/>
</dbReference>
<keyword evidence="6 9" id="KW-0061">Asparagine biosynthesis</keyword>
<dbReference type="InterPro" id="IPR014729">
    <property type="entry name" value="Rossmann-like_a/b/a_fold"/>
</dbReference>
<dbReference type="PANTHER" id="PTHR43284">
    <property type="entry name" value="ASPARAGINE SYNTHETASE (GLUTAMINE-HYDROLYZING)"/>
    <property type="match status" value="1"/>
</dbReference>
<sequence length="636" mass="73089">MCGFVTIFKDQPLPEDNNTADIMAKMTSIIKHRGPDQEGTFTDEHICLGFRRLSIIDLENGSQPFPYDDGRYQMVFNGEIYNYIELREMLIKEGLPFSTHSDTEVILALYKHMGPESVKLLRGMFAFVIWDRQTQKIFGARDPFGIKPFYYAFGEDYLYCASEKKSLLFSDEVSTKINLESLHHYLTFQFVPEPNTILSDVLILEPGTTIEKELGQKPVINRYWSVIFNPSPAPFGERLKEIKNALEDSVKVHMRSDVPVGAFLSGGIDSTIIVALCAKLKPDIKTFTVGFEREGFSEIDLAKETADKLGVENISKIISAEEFINELPKIIWHMDEPMADPAAVPLYFVAKEARKHVTVVLSGEGSDELFGGYNIYREPLSLKAFSRIPDFAKKLIRFSSSLLPDGVKGKSFLERGCTSIEERYVGNAKIFQQSEKSIYLKDYSKDYSYQKVTEPYYRQAKDYDDVTKMQYIDINTWLRGDILVKADRMTMAHSLELRVPFLDMEVFKAASKLTLDDKIGNSTTKYALREAFRGVIPDAVTTRKKLGFPVPIRHWLKDEMYSWAVNLINESETEQYIQKNMVLSMLEEHRKGPLDYSRKLWTILIFMLWHQIFAENRFSISENLNFLEIENQVAVM</sequence>
<evidence type="ECO:0000256" key="11">
    <source>
        <dbReference type="PIRSR" id="PIRSR001589-3"/>
    </source>
</evidence>
<dbReference type="InterPro" id="IPR006426">
    <property type="entry name" value="Asn_synth_AEB"/>
</dbReference>
<dbReference type="PIRSF" id="PIRSF001589">
    <property type="entry name" value="Asn_synthetase_glu-h"/>
    <property type="match status" value="1"/>
</dbReference>
<keyword evidence="13" id="KW-0436">Ligase</keyword>
<evidence type="ECO:0000313" key="13">
    <source>
        <dbReference type="EMBL" id="KPU42270.1"/>
    </source>
</evidence>
<comment type="similarity">
    <text evidence="2">Belongs to the asparagine synthetase family.</text>
</comment>
<feature type="binding site" evidence="10">
    <location>
        <position position="289"/>
    </location>
    <ligand>
        <name>ATP</name>
        <dbReference type="ChEBI" id="CHEBI:30616"/>
    </ligand>
</feature>
<evidence type="ECO:0000256" key="3">
    <source>
        <dbReference type="ARBA" id="ARBA00012737"/>
    </source>
</evidence>
<dbReference type="EC" id="6.3.5.4" evidence="3"/>
<dbReference type="PROSITE" id="PS51278">
    <property type="entry name" value="GATASE_TYPE_2"/>
    <property type="match status" value="1"/>
</dbReference>
<accession>A0A0P8W3U9</accession>
<evidence type="ECO:0000256" key="4">
    <source>
        <dbReference type="ARBA" id="ARBA00022741"/>
    </source>
</evidence>
<dbReference type="OrthoDB" id="9763290at2"/>
<dbReference type="PANTHER" id="PTHR43284:SF1">
    <property type="entry name" value="ASPARAGINE SYNTHETASE"/>
    <property type="match status" value="1"/>
</dbReference>
<feature type="binding site" evidence="10">
    <location>
        <position position="102"/>
    </location>
    <ligand>
        <name>L-glutamine</name>
        <dbReference type="ChEBI" id="CHEBI:58359"/>
    </ligand>
</feature>
<dbReference type="CDD" id="cd01991">
    <property type="entry name" value="Asn_synthase_B_C"/>
    <property type="match status" value="1"/>
</dbReference>
<keyword evidence="4 10" id="KW-0547">Nucleotide-binding</keyword>
<dbReference type="NCBIfam" id="TIGR01536">
    <property type="entry name" value="asn_synth_AEB"/>
    <property type="match status" value="1"/>
</dbReference>
<feature type="binding site" evidence="10">
    <location>
        <begin position="362"/>
        <end position="363"/>
    </location>
    <ligand>
        <name>ATP</name>
        <dbReference type="ChEBI" id="CHEBI:30616"/>
    </ligand>
</feature>
<keyword evidence="14" id="KW-1185">Reference proteome</keyword>
<dbReference type="SUPFAM" id="SSF52402">
    <property type="entry name" value="Adenine nucleotide alpha hydrolases-like"/>
    <property type="match status" value="1"/>
</dbReference>
<evidence type="ECO:0000256" key="6">
    <source>
        <dbReference type="ARBA" id="ARBA00022888"/>
    </source>
</evidence>
<proteinExistence type="inferred from homology"/>
<dbReference type="Pfam" id="PF00733">
    <property type="entry name" value="Asn_synthase"/>
    <property type="match status" value="1"/>
</dbReference>
<evidence type="ECO:0000256" key="7">
    <source>
        <dbReference type="ARBA" id="ARBA00022962"/>
    </source>
</evidence>
<protein>
    <recommendedName>
        <fullName evidence="3">asparagine synthase (glutamine-hydrolyzing)</fullName>
        <ecNumber evidence="3">6.3.5.4</ecNumber>
    </recommendedName>
</protein>
<evidence type="ECO:0000313" key="14">
    <source>
        <dbReference type="Proteomes" id="UP000050326"/>
    </source>
</evidence>
<dbReference type="SUPFAM" id="SSF56235">
    <property type="entry name" value="N-terminal nucleophile aminohydrolases (Ntn hydrolases)"/>
    <property type="match status" value="1"/>
</dbReference>